<protein>
    <submittedName>
        <fullName evidence="1">Uncharacterized protein</fullName>
    </submittedName>
</protein>
<reference evidence="1" key="1">
    <citation type="submission" date="2023-05" db="EMBL/GenBank/DDBJ databases">
        <authorList>
            <person name="Stuckert A."/>
        </authorList>
    </citation>
    <scope>NUCLEOTIDE SEQUENCE</scope>
</reference>
<name>A0ABN9AAF4_9NEOB</name>
<comment type="caution">
    <text evidence="1">The sequence shown here is derived from an EMBL/GenBank/DDBJ whole genome shotgun (WGS) entry which is preliminary data.</text>
</comment>
<gene>
    <name evidence="1" type="ORF">SPARVUS_LOCUS116804</name>
</gene>
<evidence type="ECO:0000313" key="1">
    <source>
        <dbReference type="EMBL" id="CAI9532185.1"/>
    </source>
</evidence>
<feature type="non-terminal residue" evidence="1">
    <location>
        <position position="147"/>
    </location>
</feature>
<proteinExistence type="predicted"/>
<dbReference type="Proteomes" id="UP001162483">
    <property type="component" value="Unassembled WGS sequence"/>
</dbReference>
<evidence type="ECO:0000313" key="2">
    <source>
        <dbReference type="Proteomes" id="UP001162483"/>
    </source>
</evidence>
<accession>A0ABN9AAF4</accession>
<keyword evidence="2" id="KW-1185">Reference proteome</keyword>
<sequence>PTNLNNLRPISLLPFTSKLLELLVYNRLSSHLTDNNLHDPLQSGFHSLHSTETALLKLTNDLLTAKTNGHYSVLIPTNGHYSVLIPTNGHYSVLIPTNGHYSVLIPTNGHYSVLIPTNGHYSVLIPTNGHYSVLIPTNGHYSVLIPT</sequence>
<dbReference type="EMBL" id="CATNWA010000046">
    <property type="protein sequence ID" value="CAI9532185.1"/>
    <property type="molecule type" value="Genomic_DNA"/>
</dbReference>
<feature type="non-terminal residue" evidence="1">
    <location>
        <position position="1"/>
    </location>
</feature>
<organism evidence="1 2">
    <name type="scientific">Staurois parvus</name>
    <dbReference type="NCBI Taxonomy" id="386267"/>
    <lineage>
        <taxon>Eukaryota</taxon>
        <taxon>Metazoa</taxon>
        <taxon>Chordata</taxon>
        <taxon>Craniata</taxon>
        <taxon>Vertebrata</taxon>
        <taxon>Euteleostomi</taxon>
        <taxon>Amphibia</taxon>
        <taxon>Batrachia</taxon>
        <taxon>Anura</taxon>
        <taxon>Neobatrachia</taxon>
        <taxon>Ranoidea</taxon>
        <taxon>Ranidae</taxon>
        <taxon>Staurois</taxon>
    </lineage>
</organism>